<comment type="caution">
    <text evidence="1">The sequence shown here is derived from an EMBL/GenBank/DDBJ whole genome shotgun (WGS) entry which is preliminary data.</text>
</comment>
<dbReference type="Proteomes" id="UP001250791">
    <property type="component" value="Unassembled WGS sequence"/>
</dbReference>
<organism evidence="1 2">
    <name type="scientific">Rhizobium miluonense</name>
    <dbReference type="NCBI Taxonomy" id="411945"/>
    <lineage>
        <taxon>Bacteria</taxon>
        <taxon>Pseudomonadati</taxon>
        <taxon>Pseudomonadota</taxon>
        <taxon>Alphaproteobacteria</taxon>
        <taxon>Hyphomicrobiales</taxon>
        <taxon>Rhizobiaceae</taxon>
        <taxon>Rhizobium/Agrobacterium group</taxon>
        <taxon>Rhizobium</taxon>
    </lineage>
</organism>
<gene>
    <name evidence="1" type="ORF">J2W52_003128</name>
</gene>
<proteinExistence type="predicted"/>
<accession>A0ABU1SR97</accession>
<dbReference type="RefSeq" id="WP_310231767.1">
    <property type="nucleotide sequence ID" value="NZ_JAVDUP010000003.1"/>
</dbReference>
<evidence type="ECO:0000313" key="2">
    <source>
        <dbReference type="Proteomes" id="UP001250791"/>
    </source>
</evidence>
<sequence length="136" mass="15863">MTWNNYVAKALKETAPEASREEQNRKVVLDWLEQNPSTEEMQAHGVMERLEEIVRGIKFFDQSKITLRQRASNVERALDISINLKSGFGSSIMARYWPTDKKYTLSIGGTTETINPQQFREKVLDWLIDRKLEKMI</sequence>
<reference evidence="1 2" key="1">
    <citation type="submission" date="2023-07" db="EMBL/GenBank/DDBJ databases">
        <title>Sorghum-associated microbial communities from plants grown in Nebraska, USA.</title>
        <authorList>
            <person name="Schachtman D."/>
        </authorList>
    </citation>
    <scope>NUCLEOTIDE SEQUENCE [LARGE SCALE GENOMIC DNA]</scope>
    <source>
        <strain evidence="1 2">3199</strain>
    </source>
</reference>
<name>A0ABU1SR97_9HYPH</name>
<protein>
    <submittedName>
        <fullName evidence="1">Uncharacterized protein</fullName>
    </submittedName>
</protein>
<keyword evidence="2" id="KW-1185">Reference proteome</keyword>
<evidence type="ECO:0000313" key="1">
    <source>
        <dbReference type="EMBL" id="MDR6901504.1"/>
    </source>
</evidence>
<dbReference type="EMBL" id="JAVDUP010000003">
    <property type="protein sequence ID" value="MDR6901504.1"/>
    <property type="molecule type" value="Genomic_DNA"/>
</dbReference>